<dbReference type="GO" id="GO:0032040">
    <property type="term" value="C:small-subunit processome"/>
    <property type="evidence" value="ECO:0007669"/>
    <property type="project" value="InterPro"/>
</dbReference>
<feature type="compositionally biased region" description="Basic and acidic residues" evidence="4">
    <location>
        <begin position="301"/>
        <end position="314"/>
    </location>
</feature>
<evidence type="ECO:0000256" key="1">
    <source>
        <dbReference type="ARBA" id="ARBA00004604"/>
    </source>
</evidence>
<evidence type="ECO:0000313" key="5">
    <source>
        <dbReference type="EMBL" id="KZZ91364.1"/>
    </source>
</evidence>
<keyword evidence="2" id="KW-0597">Phosphoprotein</keyword>
<feature type="compositionally biased region" description="Acidic residues" evidence="4">
    <location>
        <begin position="555"/>
        <end position="564"/>
    </location>
</feature>
<feature type="compositionally biased region" description="Acidic residues" evidence="4">
    <location>
        <begin position="69"/>
        <end position="81"/>
    </location>
</feature>
<feature type="compositionally biased region" description="Low complexity" evidence="4">
    <location>
        <begin position="736"/>
        <end position="745"/>
    </location>
</feature>
<dbReference type="Pfam" id="PF04615">
    <property type="entry name" value="Utp14"/>
    <property type="match status" value="1"/>
</dbReference>
<feature type="compositionally biased region" description="Basic and acidic residues" evidence="4">
    <location>
        <begin position="53"/>
        <end position="63"/>
    </location>
</feature>
<dbReference type="STRING" id="1081109.A0A167YHV6"/>
<feature type="compositionally biased region" description="Basic and acidic residues" evidence="4">
    <location>
        <begin position="578"/>
        <end position="598"/>
    </location>
</feature>
<reference evidence="5 6" key="1">
    <citation type="journal article" date="2016" name="Genome Biol. Evol.">
        <title>Divergent and convergent evolution of fungal pathogenicity.</title>
        <authorList>
            <person name="Shang Y."/>
            <person name="Xiao G."/>
            <person name="Zheng P."/>
            <person name="Cen K."/>
            <person name="Zhan S."/>
            <person name="Wang C."/>
        </authorList>
    </citation>
    <scope>NUCLEOTIDE SEQUENCE [LARGE SCALE GENOMIC DNA]</scope>
    <source>
        <strain evidence="5 6">RCEF 2490</strain>
    </source>
</reference>
<proteinExistence type="predicted"/>
<dbReference type="AlphaFoldDB" id="A0A167YHV6"/>
<feature type="compositionally biased region" description="Basic residues" evidence="4">
    <location>
        <begin position="419"/>
        <end position="440"/>
    </location>
</feature>
<keyword evidence="3" id="KW-0539">Nucleus</keyword>
<feature type="compositionally biased region" description="Basic and acidic residues" evidence="4">
    <location>
        <begin position="457"/>
        <end position="481"/>
    </location>
</feature>
<feature type="compositionally biased region" description="Acidic residues" evidence="4">
    <location>
        <begin position="116"/>
        <end position="132"/>
    </location>
</feature>
<dbReference type="InterPro" id="IPR006709">
    <property type="entry name" value="SSU_processome_Utp14"/>
</dbReference>
<gene>
    <name evidence="5" type="ORF">AAL_06600</name>
</gene>
<accession>A0A167YHV6</accession>
<feature type="compositionally biased region" description="Polar residues" evidence="4">
    <location>
        <begin position="678"/>
        <end position="698"/>
    </location>
</feature>
<organism evidence="5 6">
    <name type="scientific">Moelleriella libera RCEF 2490</name>
    <dbReference type="NCBI Taxonomy" id="1081109"/>
    <lineage>
        <taxon>Eukaryota</taxon>
        <taxon>Fungi</taxon>
        <taxon>Dikarya</taxon>
        <taxon>Ascomycota</taxon>
        <taxon>Pezizomycotina</taxon>
        <taxon>Sordariomycetes</taxon>
        <taxon>Hypocreomycetidae</taxon>
        <taxon>Hypocreales</taxon>
        <taxon>Clavicipitaceae</taxon>
        <taxon>Moelleriella</taxon>
    </lineage>
</organism>
<feature type="compositionally biased region" description="Low complexity" evidence="4">
    <location>
        <begin position="668"/>
        <end position="677"/>
    </location>
</feature>
<evidence type="ECO:0000256" key="2">
    <source>
        <dbReference type="ARBA" id="ARBA00022553"/>
    </source>
</evidence>
<dbReference type="Proteomes" id="UP000078544">
    <property type="component" value="Unassembled WGS sequence"/>
</dbReference>
<feature type="compositionally biased region" description="Basic and acidic residues" evidence="4">
    <location>
        <begin position="491"/>
        <end position="522"/>
    </location>
</feature>
<dbReference type="PANTHER" id="PTHR14150">
    <property type="entry name" value="U3 SMALL NUCLEOLAR RNA-ASSOCIATED PROTEIN 14"/>
    <property type="match status" value="1"/>
</dbReference>
<dbReference type="EMBL" id="AZGY01000018">
    <property type="protein sequence ID" value="KZZ91364.1"/>
    <property type="molecule type" value="Genomic_DNA"/>
</dbReference>
<sequence>MPGRQAHGQSLAAAPKVKAGGKKGSKARSQKNALNAFGIAEDLYPSRVKKTPRVRELDAEIERKHARNDDEEEAGETDEEEQPRKKRARPSTRGDGEGEDGSDSEGNEWRLGGLKEDDEDSEIESDDAFGDSDNEKFQEYSFRGSKSKPNEAEDSEDDSDDDQGETLGEDAIDLATALDQWEEESDDEPVADEETDLEDSGDDNSDSAGTDNDDDSSQNDDSDEEAQADPETLGALQTLVSQYGGEEQGKGRLRAGQKLSLKDLGLSNIQDPLIKKSVKLMTKEAREKRPGVAQKLAVPLSRREQGRLDRSAAFDKTKETLDRWQETVKQNRRAEHLVFPLPQNSASAGLDTSEIQPLTASTNELESTILSIMEQSGLSLKKEAKPRAKEYDEDGNELTRKEILIRKRMERELNSREAKRAKRIKKIKSKAYHRVHRKQRERVERAEQEAADEVDSEAEREAQDRRRALERVGQRHKESKWAKMGSKNKRAVWDEEFRAGLTEMARKDEELRRRKEGKRTAASDDETSSSGSDSDDEENGQAGAAASIRRRLEQLDQEDDDDEPQSNLMKMKFMQKAEAAKKQANDDMIRQIRRHLDGENDDSAAEGEEQGPSASDQGQVGRRSYGTAAAKPPFSTQSHRASRKNDKEDADDSDNDVNIITKSALDTAAAARPSSSSTGGAWSTMRSTNNTPSAPTSVESRKRNSKTIFSSATASAVMPLVATSSPHPHPKRTRKAAAAAAATTTPNVTRSDADDAMSSDYSDTEEGHPDQANPSSSSTPYPFAIRNQDMLSRAFADDNATTTAEFALEKAQIAQQDDDQVVDNTLPGWGSWVGEGVSKREQRRHQGRFLVTVEGVKKKEHRRDAKLDRVIINEKRIKKNDRYLASQLPHIFESKQQYERSLRMPVGPEWMTKETFQDSTKPRVLMKQGVITPISKPTA</sequence>
<comment type="subcellular location">
    <subcellularLocation>
        <location evidence="1">Nucleus</location>
        <location evidence="1">Nucleolus</location>
    </subcellularLocation>
</comment>
<evidence type="ECO:0000256" key="3">
    <source>
        <dbReference type="ARBA" id="ARBA00023242"/>
    </source>
</evidence>
<dbReference type="OrthoDB" id="277439at2759"/>
<keyword evidence="6" id="KW-1185">Reference proteome</keyword>
<feature type="compositionally biased region" description="Basic residues" evidence="4">
    <location>
        <begin position="19"/>
        <end position="29"/>
    </location>
</feature>
<feature type="compositionally biased region" description="Acidic residues" evidence="4">
    <location>
        <begin position="152"/>
        <end position="172"/>
    </location>
</feature>
<name>A0A167YHV6_9HYPO</name>
<evidence type="ECO:0000313" key="6">
    <source>
        <dbReference type="Proteomes" id="UP000078544"/>
    </source>
</evidence>
<feature type="region of interest" description="Disordered" evidence="4">
    <location>
        <begin position="1"/>
        <end position="235"/>
    </location>
</feature>
<dbReference type="GO" id="GO:0006364">
    <property type="term" value="P:rRNA processing"/>
    <property type="evidence" value="ECO:0007669"/>
    <property type="project" value="InterPro"/>
</dbReference>
<dbReference type="PANTHER" id="PTHR14150:SF12">
    <property type="entry name" value="U3 SMALL NUCLEOLAR RNA-ASSOCIATED PROTEIN 14 HOMOLOG A"/>
    <property type="match status" value="1"/>
</dbReference>
<feature type="region of interest" description="Disordered" evidence="4">
    <location>
        <begin position="284"/>
        <end position="314"/>
    </location>
</feature>
<feature type="compositionally biased region" description="Acidic residues" evidence="4">
    <location>
        <begin position="599"/>
        <end position="609"/>
    </location>
</feature>
<evidence type="ECO:0000256" key="4">
    <source>
        <dbReference type="SAM" id="MobiDB-lite"/>
    </source>
</evidence>
<feature type="compositionally biased region" description="Acidic residues" evidence="4">
    <location>
        <begin position="97"/>
        <end position="106"/>
    </location>
</feature>
<feature type="region of interest" description="Disordered" evidence="4">
    <location>
        <begin position="414"/>
        <end position="783"/>
    </location>
</feature>
<comment type="caution">
    <text evidence="5">The sequence shown here is derived from an EMBL/GenBank/DDBJ whole genome shotgun (WGS) entry which is preliminary data.</text>
</comment>
<feature type="compositionally biased region" description="Acidic residues" evidence="4">
    <location>
        <begin position="180"/>
        <end position="228"/>
    </location>
</feature>
<protein>
    <submittedName>
        <fullName evidence="5">Utp14 protein</fullName>
    </submittedName>
</protein>
<feature type="compositionally biased region" description="Acidic residues" evidence="4">
    <location>
        <begin position="523"/>
        <end position="539"/>
    </location>
</feature>